<organism evidence="2 3">
    <name type="scientific">Brevibacterium antiquum</name>
    <dbReference type="NCBI Taxonomy" id="234835"/>
    <lineage>
        <taxon>Bacteria</taxon>
        <taxon>Bacillati</taxon>
        <taxon>Actinomycetota</taxon>
        <taxon>Actinomycetes</taxon>
        <taxon>Micrococcales</taxon>
        <taxon>Brevibacteriaceae</taxon>
        <taxon>Brevibacterium</taxon>
    </lineage>
</organism>
<proteinExistence type="predicted"/>
<evidence type="ECO:0000256" key="1">
    <source>
        <dbReference type="SAM" id="MobiDB-lite"/>
    </source>
</evidence>
<feature type="compositionally biased region" description="Basic and acidic residues" evidence="1">
    <location>
        <begin position="24"/>
        <end position="36"/>
    </location>
</feature>
<dbReference type="Proteomes" id="UP000234342">
    <property type="component" value="Unassembled WGS sequence"/>
</dbReference>
<dbReference type="EMBL" id="FXZE01000015">
    <property type="protein sequence ID" value="SMX96768.1"/>
    <property type="molecule type" value="Genomic_DNA"/>
</dbReference>
<evidence type="ECO:0000313" key="2">
    <source>
        <dbReference type="EMBL" id="SMX96768.1"/>
    </source>
</evidence>
<dbReference type="AlphaFoldDB" id="A0A2H1KB22"/>
<keyword evidence="3" id="KW-1185">Reference proteome</keyword>
<gene>
    <name evidence="2" type="ORF">BANT10_02869</name>
</gene>
<feature type="region of interest" description="Disordered" evidence="1">
    <location>
        <begin position="1"/>
        <end position="36"/>
    </location>
</feature>
<sequence length="161" mass="17862">MVTGVGDSKAGESVGPGHTTASFERSEFARHSDGRSAMRLGRGVSDPWLLSSGETYQDWEMPSTGFEVVRVAHAWTRKGYQRADPQRAKDKGTSWAVKAETVGLRSQADELNSCANELHLRQFSSSDSAFYREFYAKARQAYLDAEMTLRSVADQIEESES</sequence>
<name>A0A2H1KB22_9MICO</name>
<evidence type="ECO:0000313" key="3">
    <source>
        <dbReference type="Proteomes" id="UP000234342"/>
    </source>
</evidence>
<accession>A0A2H1KB22</accession>
<reference evidence="3" key="1">
    <citation type="submission" date="2017-03" db="EMBL/GenBank/DDBJ databases">
        <authorList>
            <person name="Monnet C."/>
        </authorList>
    </citation>
    <scope>NUCLEOTIDE SEQUENCE [LARGE SCALE GENOMIC DNA]</scope>
    <source>
        <strain evidence="3">P10</strain>
    </source>
</reference>
<protein>
    <submittedName>
        <fullName evidence="2">Uncharacterized protein</fullName>
    </submittedName>
</protein>